<comment type="caution">
    <text evidence="4">The sequence shown here is derived from an EMBL/GenBank/DDBJ whole genome shotgun (WGS) entry which is preliminary data.</text>
</comment>
<dbReference type="STRING" id="1229276.DI53_2459"/>
<dbReference type="Pfam" id="PF21783">
    <property type="entry name" value="YNCE"/>
    <property type="match status" value="1"/>
</dbReference>
<keyword evidence="1 2" id="KW-0732">Signal</keyword>
<name>A0A0B8T7N9_9SPHI</name>
<evidence type="ECO:0000256" key="1">
    <source>
        <dbReference type="ARBA" id="ARBA00022729"/>
    </source>
</evidence>
<evidence type="ECO:0000256" key="2">
    <source>
        <dbReference type="SAM" id="SignalP"/>
    </source>
</evidence>
<dbReference type="AlphaFoldDB" id="A0A0B8T7N9"/>
<dbReference type="InterPro" id="IPR015943">
    <property type="entry name" value="WD40/YVTN_repeat-like_dom_sf"/>
</dbReference>
<sequence>MNKHNPTSTNMNMLKVILAFTGMTLPILQAAAQQVDKSSPAGKGVYESAFNSKDGHVYVTSAGSRTAPGGALYKINPQNLSIVDSISLKENPPFGIAINNKTQIAYTTNTRTNSVSAIDLKSGKLLATITHGEEKSHTREVIVDEDNNLVYVSDVGDPSSIWVINGKTNTFSHLISDLGKTATGMTFAKSKDKLFVTIMGTNSIAVVDTKTRKIEKSFPSGGEAPINITSDGKRLFVTNQKSGTLTVLDTEGKLLKSIATGAGAIGIAYDPVKNRLYSANRQTGTTTVLDGKTYAVLADLETGSAPNHVRIDPKTGAAFVVNKTKGGRPVEGQAPVVDTNGDTITKIN</sequence>
<reference evidence="5" key="1">
    <citation type="submission" date="2014-04" db="EMBL/GenBank/DDBJ databases">
        <title>Whole-Genome optical mapping and complete genome sequence of Sphingobacterium deserti sp. nov., a new spaces isolated from desert in the west of China.</title>
        <authorList>
            <person name="Teng C."/>
            <person name="Zhou Z."/>
            <person name="Li X."/>
            <person name="Chen M."/>
            <person name="Lin M."/>
            <person name="Wang L."/>
            <person name="Su S."/>
            <person name="Zhang C."/>
            <person name="Zhang W."/>
        </authorList>
    </citation>
    <scope>NUCLEOTIDE SEQUENCE [LARGE SCALE GENOMIC DNA]</scope>
    <source>
        <strain evidence="5">ACCC05744</strain>
    </source>
</reference>
<dbReference type="OrthoDB" id="9790815at2"/>
<dbReference type="Proteomes" id="UP000031802">
    <property type="component" value="Unassembled WGS sequence"/>
</dbReference>
<protein>
    <submittedName>
        <fullName evidence="4">40-residue YVTN family beta-propeller repeat protein</fullName>
    </submittedName>
</protein>
<dbReference type="eggNOG" id="COG3391">
    <property type="taxonomic scope" value="Bacteria"/>
</dbReference>
<dbReference type="PANTHER" id="PTHR47197:SF3">
    <property type="entry name" value="DIHYDRO-HEME D1 DEHYDROGENASE"/>
    <property type="match status" value="1"/>
</dbReference>
<dbReference type="RefSeq" id="WP_052072367.1">
    <property type="nucleotide sequence ID" value="NZ_JJMU01000039.1"/>
</dbReference>
<dbReference type="PATRIC" id="fig|1229276.3.peg.2527"/>
<keyword evidence="5" id="KW-1185">Reference proteome</keyword>
<dbReference type="InterPro" id="IPR051200">
    <property type="entry name" value="Host-pathogen_enzymatic-act"/>
</dbReference>
<feature type="signal peptide" evidence="2">
    <location>
        <begin position="1"/>
        <end position="30"/>
    </location>
</feature>
<dbReference type="InterPro" id="IPR048433">
    <property type="entry name" value="YNCE-like_beta-prop"/>
</dbReference>
<evidence type="ECO:0000313" key="4">
    <source>
        <dbReference type="EMBL" id="KGE13765.1"/>
    </source>
</evidence>
<organism evidence="4 5">
    <name type="scientific">Sphingobacterium deserti</name>
    <dbReference type="NCBI Taxonomy" id="1229276"/>
    <lineage>
        <taxon>Bacteria</taxon>
        <taxon>Pseudomonadati</taxon>
        <taxon>Bacteroidota</taxon>
        <taxon>Sphingobacteriia</taxon>
        <taxon>Sphingobacteriales</taxon>
        <taxon>Sphingobacteriaceae</taxon>
        <taxon>Sphingobacterium</taxon>
    </lineage>
</organism>
<dbReference type="InterPro" id="IPR011044">
    <property type="entry name" value="Quino_amine_DH_bsu"/>
</dbReference>
<dbReference type="EMBL" id="JJMU01000039">
    <property type="protein sequence ID" value="KGE13765.1"/>
    <property type="molecule type" value="Genomic_DNA"/>
</dbReference>
<evidence type="ECO:0000313" key="5">
    <source>
        <dbReference type="Proteomes" id="UP000031802"/>
    </source>
</evidence>
<dbReference type="SUPFAM" id="SSF50969">
    <property type="entry name" value="YVTN repeat-like/Quinoprotein amine dehydrogenase"/>
    <property type="match status" value="1"/>
</dbReference>
<proteinExistence type="predicted"/>
<dbReference type="Gene3D" id="2.130.10.10">
    <property type="entry name" value="YVTN repeat-like/Quinoprotein amine dehydrogenase"/>
    <property type="match status" value="1"/>
</dbReference>
<reference evidence="4 5" key="2">
    <citation type="journal article" date="2015" name="PLoS ONE">
        <title>Whole-Genome Optical Mapping and Finished Genome Sequence of Sphingobacterium deserti sp. nov., a New Species Isolated from the Western Desert of China.</title>
        <authorList>
            <person name="Teng C."/>
            <person name="Zhou Z."/>
            <person name="Molnar I."/>
            <person name="Li X."/>
            <person name="Tang R."/>
            <person name="Chen M."/>
            <person name="Wang L."/>
            <person name="Su S."/>
            <person name="Zhang W."/>
            <person name="Lin M."/>
        </authorList>
    </citation>
    <scope>NUCLEOTIDE SEQUENCE [LARGE SCALE GENOMIC DNA]</scope>
    <source>
        <strain evidence="5">ACCC05744</strain>
    </source>
</reference>
<evidence type="ECO:0000259" key="3">
    <source>
        <dbReference type="Pfam" id="PF21783"/>
    </source>
</evidence>
<feature type="domain" description="YNCE-like beta-propeller" evidence="3">
    <location>
        <begin position="53"/>
        <end position="266"/>
    </location>
</feature>
<gene>
    <name evidence="4" type="ORF">DI53_2459</name>
</gene>
<accession>A0A0B8T7N9</accession>
<dbReference type="PANTHER" id="PTHR47197">
    <property type="entry name" value="PROTEIN NIRF"/>
    <property type="match status" value="1"/>
</dbReference>
<feature type="chain" id="PRO_5002125273" evidence="2">
    <location>
        <begin position="31"/>
        <end position="348"/>
    </location>
</feature>